<dbReference type="PROSITE" id="PS50109">
    <property type="entry name" value="HIS_KIN"/>
    <property type="match status" value="1"/>
</dbReference>
<sequence>MKLIYQNLLGFLVVILTSVSIIGYSEIKYESVQSYQNNYKRLEGYAQALGNMAKSDGDGKTAVLSNNFLNKLQFVFRDDQVSISIFDKNGQQIYPKSAGEVKLRKGVLKTLKSGKEIRISNTQREQATKKTDKVAFTGVFVPWFSGNTMIGVIWIGARVNNIERPIQMAKRNLVNALIISIAVALLLSIIMSYYQSNKIKRLSLATKKVAQGDFEVQLPHRNRDEIDELAGNFNKMVRTLKRSDEEVKAQEKRRDQFLADAAHEMRTPLTTINGILEGLQYDVIPEEDKPKSIELMQHETKRLIRLVNENLDYEKIRKNKVVLLKSEFDAKPLLDDVKEQLSGNAKKSDNELILKVPKKLPTYADPDRFTQIMVNLIQNAIQFTEHGQIQIVGRRIPHGSQFQVIDNGIGMSQEQMKYIFERFFKADPSRARLGTGESGLGLAIVSSLIKQHGGKIDVSSEPNKGSTFTVELYDKGYEQKAQDDHKKLVPEDEN</sequence>
<evidence type="ECO:0000256" key="4">
    <source>
        <dbReference type="ARBA" id="ARBA00022553"/>
    </source>
</evidence>
<evidence type="ECO:0000256" key="6">
    <source>
        <dbReference type="ARBA" id="ARBA00022777"/>
    </source>
</evidence>
<feature type="domain" description="Histidine kinase" evidence="10">
    <location>
        <begin position="260"/>
        <end position="476"/>
    </location>
</feature>
<dbReference type="SUPFAM" id="SSF158472">
    <property type="entry name" value="HAMP domain-like"/>
    <property type="match status" value="1"/>
</dbReference>
<organism evidence="12 13">
    <name type="scientific">Lactobacillus corticis</name>
    <dbReference type="NCBI Taxonomy" id="2201249"/>
    <lineage>
        <taxon>Bacteria</taxon>
        <taxon>Bacillati</taxon>
        <taxon>Bacillota</taxon>
        <taxon>Bacilli</taxon>
        <taxon>Lactobacillales</taxon>
        <taxon>Lactobacillaceae</taxon>
        <taxon>Lactobacillus</taxon>
    </lineage>
</organism>
<evidence type="ECO:0000256" key="5">
    <source>
        <dbReference type="ARBA" id="ARBA00022679"/>
    </source>
</evidence>
<dbReference type="Proteomes" id="UP000677218">
    <property type="component" value="Unassembled WGS sequence"/>
</dbReference>
<evidence type="ECO:0000313" key="12">
    <source>
        <dbReference type="EMBL" id="GFZ27122.1"/>
    </source>
</evidence>
<dbReference type="CDD" id="cd00075">
    <property type="entry name" value="HATPase"/>
    <property type="match status" value="1"/>
</dbReference>
<dbReference type="GO" id="GO:0009927">
    <property type="term" value="F:histidine phosphotransfer kinase activity"/>
    <property type="evidence" value="ECO:0007669"/>
    <property type="project" value="TreeGrafter"/>
</dbReference>
<dbReference type="FunFam" id="3.30.565.10:FF:000006">
    <property type="entry name" value="Sensor histidine kinase WalK"/>
    <property type="match status" value="1"/>
</dbReference>
<dbReference type="InterPro" id="IPR004358">
    <property type="entry name" value="Sig_transdc_His_kin-like_C"/>
</dbReference>
<dbReference type="InterPro" id="IPR003661">
    <property type="entry name" value="HisK_dim/P_dom"/>
</dbReference>
<evidence type="ECO:0000259" key="11">
    <source>
        <dbReference type="PROSITE" id="PS50885"/>
    </source>
</evidence>
<gene>
    <name evidence="12" type="ORF">LCB40_10020</name>
</gene>
<name>A0A916VHX0_9LACO</name>
<keyword evidence="9" id="KW-1133">Transmembrane helix</keyword>
<comment type="catalytic activity">
    <reaction evidence="1">
        <text>ATP + protein L-histidine = ADP + protein N-phospho-L-histidine.</text>
        <dbReference type="EC" id="2.7.13.3"/>
    </reaction>
</comment>
<keyword evidence="6 12" id="KW-0418">Kinase</keyword>
<dbReference type="PROSITE" id="PS50885">
    <property type="entry name" value="HAMP"/>
    <property type="match status" value="1"/>
</dbReference>
<dbReference type="Gene3D" id="6.10.340.10">
    <property type="match status" value="1"/>
</dbReference>
<evidence type="ECO:0000256" key="9">
    <source>
        <dbReference type="SAM" id="Phobius"/>
    </source>
</evidence>
<dbReference type="AlphaFoldDB" id="A0A916VHX0"/>
<keyword evidence="4" id="KW-0597">Phosphoprotein</keyword>
<dbReference type="InterPro" id="IPR036890">
    <property type="entry name" value="HATPase_C_sf"/>
</dbReference>
<protein>
    <recommendedName>
        <fullName evidence="3">histidine kinase</fullName>
        <ecNumber evidence="3">2.7.13.3</ecNumber>
    </recommendedName>
</protein>
<dbReference type="EC" id="2.7.13.3" evidence="3"/>
<keyword evidence="5" id="KW-0808">Transferase</keyword>
<dbReference type="InterPro" id="IPR005467">
    <property type="entry name" value="His_kinase_dom"/>
</dbReference>
<dbReference type="InterPro" id="IPR003660">
    <property type="entry name" value="HAMP_dom"/>
</dbReference>
<dbReference type="SMART" id="SM00387">
    <property type="entry name" value="HATPase_c"/>
    <property type="match status" value="1"/>
</dbReference>
<evidence type="ECO:0000256" key="2">
    <source>
        <dbReference type="ARBA" id="ARBA00004370"/>
    </source>
</evidence>
<keyword evidence="13" id="KW-1185">Reference proteome</keyword>
<dbReference type="EMBL" id="BMAY01000006">
    <property type="protein sequence ID" value="GFZ27122.1"/>
    <property type="molecule type" value="Genomic_DNA"/>
</dbReference>
<dbReference type="SUPFAM" id="SSF47384">
    <property type="entry name" value="Homodimeric domain of signal transducing histidine kinase"/>
    <property type="match status" value="1"/>
</dbReference>
<dbReference type="RefSeq" id="WP_212780815.1">
    <property type="nucleotide sequence ID" value="NZ_BMAY01000006.1"/>
</dbReference>
<comment type="caution">
    <text evidence="12">The sequence shown here is derived from an EMBL/GenBank/DDBJ whole genome shotgun (WGS) entry which is preliminary data.</text>
</comment>
<dbReference type="Pfam" id="PF00672">
    <property type="entry name" value="HAMP"/>
    <property type="match status" value="1"/>
</dbReference>
<evidence type="ECO:0000256" key="7">
    <source>
        <dbReference type="ARBA" id="ARBA00023012"/>
    </source>
</evidence>
<accession>A0A916VHX0</accession>
<feature type="transmembrane region" description="Helical" evidence="9">
    <location>
        <begin position="6"/>
        <end position="24"/>
    </location>
</feature>
<dbReference type="FunFam" id="1.10.287.130:FF:000001">
    <property type="entry name" value="Two-component sensor histidine kinase"/>
    <property type="match status" value="1"/>
</dbReference>
<evidence type="ECO:0000259" key="10">
    <source>
        <dbReference type="PROSITE" id="PS50109"/>
    </source>
</evidence>
<dbReference type="SUPFAM" id="SSF55874">
    <property type="entry name" value="ATPase domain of HSP90 chaperone/DNA topoisomerase II/histidine kinase"/>
    <property type="match status" value="1"/>
</dbReference>
<dbReference type="GO" id="GO:0000155">
    <property type="term" value="F:phosphorelay sensor kinase activity"/>
    <property type="evidence" value="ECO:0007669"/>
    <property type="project" value="InterPro"/>
</dbReference>
<dbReference type="SMART" id="SM00304">
    <property type="entry name" value="HAMP"/>
    <property type="match status" value="1"/>
</dbReference>
<dbReference type="Gene3D" id="1.10.287.130">
    <property type="match status" value="1"/>
</dbReference>
<dbReference type="CDD" id="cd00082">
    <property type="entry name" value="HisKA"/>
    <property type="match status" value="1"/>
</dbReference>
<dbReference type="PRINTS" id="PR00344">
    <property type="entry name" value="BCTRLSENSOR"/>
</dbReference>
<keyword evidence="7" id="KW-0902">Two-component regulatory system</keyword>
<dbReference type="Pfam" id="PF02518">
    <property type="entry name" value="HATPase_c"/>
    <property type="match status" value="1"/>
</dbReference>
<dbReference type="Pfam" id="PF00512">
    <property type="entry name" value="HisKA"/>
    <property type="match status" value="1"/>
</dbReference>
<feature type="transmembrane region" description="Helical" evidence="9">
    <location>
        <begin position="134"/>
        <end position="156"/>
    </location>
</feature>
<dbReference type="PANTHER" id="PTHR43047">
    <property type="entry name" value="TWO-COMPONENT HISTIDINE PROTEIN KINASE"/>
    <property type="match status" value="1"/>
</dbReference>
<keyword evidence="8 9" id="KW-0472">Membrane</keyword>
<evidence type="ECO:0000256" key="3">
    <source>
        <dbReference type="ARBA" id="ARBA00012438"/>
    </source>
</evidence>
<dbReference type="CDD" id="cd06225">
    <property type="entry name" value="HAMP"/>
    <property type="match status" value="1"/>
</dbReference>
<proteinExistence type="predicted"/>
<dbReference type="Gene3D" id="3.30.565.10">
    <property type="entry name" value="Histidine kinase-like ATPase, C-terminal domain"/>
    <property type="match status" value="1"/>
</dbReference>
<dbReference type="InterPro" id="IPR003594">
    <property type="entry name" value="HATPase_dom"/>
</dbReference>
<comment type="subcellular location">
    <subcellularLocation>
        <location evidence="2">Membrane</location>
    </subcellularLocation>
</comment>
<dbReference type="SMART" id="SM00388">
    <property type="entry name" value="HisKA"/>
    <property type="match status" value="1"/>
</dbReference>
<dbReference type="PANTHER" id="PTHR43047:SF72">
    <property type="entry name" value="OSMOSENSING HISTIDINE PROTEIN KINASE SLN1"/>
    <property type="match status" value="1"/>
</dbReference>
<evidence type="ECO:0000313" key="13">
    <source>
        <dbReference type="Proteomes" id="UP000677218"/>
    </source>
</evidence>
<dbReference type="InterPro" id="IPR036097">
    <property type="entry name" value="HisK_dim/P_sf"/>
</dbReference>
<dbReference type="GO" id="GO:0005886">
    <property type="term" value="C:plasma membrane"/>
    <property type="evidence" value="ECO:0007669"/>
    <property type="project" value="TreeGrafter"/>
</dbReference>
<feature type="domain" description="HAMP" evidence="11">
    <location>
        <begin position="193"/>
        <end position="245"/>
    </location>
</feature>
<feature type="transmembrane region" description="Helical" evidence="9">
    <location>
        <begin position="176"/>
        <end position="194"/>
    </location>
</feature>
<evidence type="ECO:0000256" key="8">
    <source>
        <dbReference type="ARBA" id="ARBA00023136"/>
    </source>
</evidence>
<evidence type="ECO:0000256" key="1">
    <source>
        <dbReference type="ARBA" id="ARBA00000085"/>
    </source>
</evidence>
<keyword evidence="9" id="KW-0812">Transmembrane</keyword>
<reference evidence="12" key="1">
    <citation type="submission" date="2020-08" db="EMBL/GenBank/DDBJ databases">
        <title>Taxonomic study for Lactobacillus species isolated from hardwood bark.</title>
        <authorList>
            <person name="Tohno M."/>
            <person name="Tanizawa Y."/>
        </authorList>
    </citation>
    <scope>NUCLEOTIDE SEQUENCE</scope>
    <source>
        <strain evidence="12">B40</strain>
    </source>
</reference>